<feature type="binding site" evidence="5">
    <location>
        <position position="476"/>
    </location>
    <ligand>
        <name>Fe cation</name>
        <dbReference type="ChEBI" id="CHEBI:24875"/>
        <note>catalytic</note>
    </ligand>
</feature>
<dbReference type="EC" id="1.13.11.-" evidence="6"/>
<protein>
    <recommendedName>
        <fullName evidence="6">Dioxygenase</fullName>
        <ecNumber evidence="6">1.13.11.-</ecNumber>
    </recommendedName>
</protein>
<comment type="cofactor">
    <cofactor evidence="5 6">
        <name>Fe(2+)</name>
        <dbReference type="ChEBI" id="CHEBI:29033"/>
    </cofactor>
    <text evidence="5 6">Binds 1 Fe(2+) ion per subunit.</text>
</comment>
<gene>
    <name evidence="7" type="ORF">D2V17_14465</name>
</gene>
<evidence type="ECO:0000313" key="8">
    <source>
        <dbReference type="Proteomes" id="UP000265366"/>
    </source>
</evidence>
<feature type="binding site" evidence="5">
    <location>
        <position position="218"/>
    </location>
    <ligand>
        <name>Fe cation</name>
        <dbReference type="ChEBI" id="CHEBI:24875"/>
        <note>catalytic</note>
    </ligand>
</feature>
<evidence type="ECO:0000256" key="5">
    <source>
        <dbReference type="PIRSR" id="PIRSR604294-1"/>
    </source>
</evidence>
<comment type="similarity">
    <text evidence="1 6">Belongs to the carotenoid oxygenase family.</text>
</comment>
<evidence type="ECO:0000256" key="6">
    <source>
        <dbReference type="RuleBase" id="RU364048"/>
    </source>
</evidence>
<keyword evidence="4 5" id="KW-0408">Iron</keyword>
<keyword evidence="8" id="KW-1185">Reference proteome</keyword>
<proteinExistence type="inferred from homology"/>
<dbReference type="PANTHER" id="PTHR10543:SF89">
    <property type="entry name" value="CAROTENOID 9,10(9',10')-CLEAVAGE DIOXYGENASE 1"/>
    <property type="match status" value="1"/>
</dbReference>
<dbReference type="Pfam" id="PF03055">
    <property type="entry name" value="RPE65"/>
    <property type="match status" value="1"/>
</dbReference>
<keyword evidence="6 7" id="KW-0223">Dioxygenase</keyword>
<accession>A0A3A1P3B9</accession>
<organism evidence="7 8">
    <name type="scientific">Aurantiacibacter xanthus</name>
    <dbReference type="NCBI Taxonomy" id="1784712"/>
    <lineage>
        <taxon>Bacteria</taxon>
        <taxon>Pseudomonadati</taxon>
        <taxon>Pseudomonadota</taxon>
        <taxon>Alphaproteobacteria</taxon>
        <taxon>Sphingomonadales</taxon>
        <taxon>Erythrobacteraceae</taxon>
        <taxon>Aurantiacibacter</taxon>
    </lineage>
</organism>
<evidence type="ECO:0000256" key="3">
    <source>
        <dbReference type="ARBA" id="ARBA00023002"/>
    </source>
</evidence>
<dbReference type="RefSeq" id="WP_119593509.1">
    <property type="nucleotide sequence ID" value="NZ_QXFM01000114.1"/>
</dbReference>
<dbReference type="GO" id="GO:0010436">
    <property type="term" value="F:carotenoid dioxygenase activity"/>
    <property type="evidence" value="ECO:0007669"/>
    <property type="project" value="TreeGrafter"/>
</dbReference>
<evidence type="ECO:0000256" key="1">
    <source>
        <dbReference type="ARBA" id="ARBA00006787"/>
    </source>
</evidence>
<dbReference type="EMBL" id="QXFM01000114">
    <property type="protein sequence ID" value="RIV82998.1"/>
    <property type="molecule type" value="Genomic_DNA"/>
</dbReference>
<evidence type="ECO:0000256" key="2">
    <source>
        <dbReference type="ARBA" id="ARBA00022723"/>
    </source>
</evidence>
<dbReference type="InterPro" id="IPR004294">
    <property type="entry name" value="Carotenoid_Oase"/>
</dbReference>
<feature type="binding site" evidence="5">
    <location>
        <position position="167"/>
    </location>
    <ligand>
        <name>Fe cation</name>
        <dbReference type="ChEBI" id="CHEBI:24875"/>
        <note>catalytic</note>
    </ligand>
</feature>
<feature type="binding site" evidence="5">
    <location>
        <position position="284"/>
    </location>
    <ligand>
        <name>Fe cation</name>
        <dbReference type="ChEBI" id="CHEBI:24875"/>
        <note>catalytic</note>
    </ligand>
</feature>
<dbReference type="Proteomes" id="UP000265366">
    <property type="component" value="Unassembled WGS sequence"/>
</dbReference>
<comment type="caution">
    <text evidence="7">The sequence shown here is derived from an EMBL/GenBank/DDBJ whole genome shotgun (WGS) entry which is preliminary data.</text>
</comment>
<evidence type="ECO:0000313" key="7">
    <source>
        <dbReference type="EMBL" id="RIV82998.1"/>
    </source>
</evidence>
<evidence type="ECO:0000256" key="4">
    <source>
        <dbReference type="ARBA" id="ARBA00023004"/>
    </source>
</evidence>
<sequence>MAQFPDTPNFTGFNTPSRVEADIEDLDFDGTIPPEIDGAFFRVQPDPQFPPLLGDDIAFNGDGMITRFHIHDGQVDFKQRWAKTDKWHAERAAGRGLFGKYRNPVTDDPSVKGMIRSTANTNAWIYAGKLWAMKEDSPALIMDPATMETDAFETWEGAMKSQTFTAHPKIDPATGNMVAIGYAASGLCTDDVSYMEVAPDGSLVREKWFKVPYYCMMHDFGITEDYLVLHIVPSTSNWDRLNAGEVHFGFDTTMPVYLGIIPRRDDLKDEDIRWFKRDNCFASHVVNAWQEGSKVHFVIPEAKNNMFPFFPDIHGAPFNGPEAMSKLTRWTVDMASNGEDFAEIEQLTDTASEFPRIDDRFTGTKNRYTWGLEMDMRRPNELKGGSAGGFLMNCLFLKDLETGAEQHWWCGPVSSMQEPCFIPRAKDAPEGDGWIVMLCNRLADHNTDLLIFDALDIEKGPVATVHVPIRLRFGLHGNFALSEDIGLKAKQPEPA</sequence>
<name>A0A3A1P3B9_9SPHN</name>
<dbReference type="PANTHER" id="PTHR10543">
    <property type="entry name" value="BETA-CAROTENE DIOXYGENASE"/>
    <property type="match status" value="1"/>
</dbReference>
<dbReference type="AlphaFoldDB" id="A0A3A1P3B9"/>
<keyword evidence="2 5" id="KW-0479">Metal-binding</keyword>
<dbReference type="OrthoDB" id="6636843at2"/>
<reference evidence="7 8" key="1">
    <citation type="submission" date="2018-08" db="EMBL/GenBank/DDBJ databases">
        <title>Erythrobacter zhengii sp.nov., a bacterium isolated from deep-sea sediment.</title>
        <authorList>
            <person name="Fang C."/>
            <person name="Wu Y.-H."/>
            <person name="Sun C."/>
            <person name="Wang H."/>
            <person name="Cheng H."/>
            <person name="Meng F.-X."/>
            <person name="Wang C.-S."/>
            <person name="Xu X.-W."/>
        </authorList>
    </citation>
    <scope>NUCLEOTIDE SEQUENCE [LARGE SCALE GENOMIC DNA]</scope>
    <source>
        <strain evidence="7 8">CCTCC AB 2015396</strain>
    </source>
</reference>
<dbReference type="GO" id="GO:0046872">
    <property type="term" value="F:metal ion binding"/>
    <property type="evidence" value="ECO:0007669"/>
    <property type="project" value="UniProtKB-KW"/>
</dbReference>
<dbReference type="GO" id="GO:0016121">
    <property type="term" value="P:carotene catabolic process"/>
    <property type="evidence" value="ECO:0007669"/>
    <property type="project" value="TreeGrafter"/>
</dbReference>
<keyword evidence="3 6" id="KW-0560">Oxidoreductase</keyword>